<dbReference type="Proteomes" id="UP000030106">
    <property type="component" value="Unassembled WGS sequence"/>
</dbReference>
<dbReference type="HOGENOM" id="CLU_086402_0_0_1"/>
<comment type="caution">
    <text evidence="2">The sequence shown here is derived from an EMBL/GenBank/DDBJ whole genome shotgun (WGS) entry which is preliminary data.</text>
</comment>
<accession>A0A0A2VX37</accession>
<keyword evidence="1" id="KW-0732">Signal</keyword>
<proteinExistence type="predicted"/>
<evidence type="ECO:0000256" key="1">
    <source>
        <dbReference type="SAM" id="SignalP"/>
    </source>
</evidence>
<sequence>MATVRRSAVAAIFVSFAVLCGASTVPSGSSSSISLTTITTIPTAAPAITPALSAVSQTTQEATPTGPITTAPIFLPYYRGSAWSALRGSILSSDDVKNCTTYTIFCCKEPAKGCNLALEFPFIIVEGPKTVEFHGTYTSTLYDGSRALRNSRCCKTWLTRSISSIADIACDLDGRTAATCSGYSSYKSGYKNGHVTGPTEISWSSTLTGTDVQWGVLTMAALPKPTGEDGDSADVTVAPTENTGLLFVPSDTPGNAASTQALQLWAAIVVAASTIFAGLLL</sequence>
<organism evidence="2 3">
    <name type="scientific">Beauveria bassiana D1-5</name>
    <dbReference type="NCBI Taxonomy" id="1245745"/>
    <lineage>
        <taxon>Eukaryota</taxon>
        <taxon>Fungi</taxon>
        <taxon>Dikarya</taxon>
        <taxon>Ascomycota</taxon>
        <taxon>Pezizomycotina</taxon>
        <taxon>Sordariomycetes</taxon>
        <taxon>Hypocreomycetidae</taxon>
        <taxon>Hypocreales</taxon>
        <taxon>Cordycipitaceae</taxon>
        <taxon>Beauveria</taxon>
    </lineage>
</organism>
<dbReference type="OrthoDB" id="4991875at2759"/>
<feature type="signal peptide" evidence="1">
    <location>
        <begin position="1"/>
        <end position="22"/>
    </location>
</feature>
<dbReference type="eggNOG" id="ENOG502RPUX">
    <property type="taxonomic scope" value="Eukaryota"/>
</dbReference>
<evidence type="ECO:0000313" key="2">
    <source>
        <dbReference type="EMBL" id="KGQ10705.1"/>
    </source>
</evidence>
<feature type="chain" id="PRO_5001996136" evidence="1">
    <location>
        <begin position="23"/>
        <end position="281"/>
    </location>
</feature>
<reference evidence="2 3" key="1">
    <citation type="submission" date="2012-10" db="EMBL/GenBank/DDBJ databases">
        <title>Genome sequencing and analysis of entomopathogenic fungi Beauveria bassiana D1-5.</title>
        <authorList>
            <person name="Li Q."/>
            <person name="Wang L."/>
            <person name="Zhang Z."/>
            <person name="Wang Q."/>
            <person name="Ren J."/>
            <person name="Wang M."/>
            <person name="Xu W."/>
            <person name="Wang J."/>
            <person name="Lu Y."/>
            <person name="Du Q."/>
            <person name="Sun Z."/>
        </authorList>
    </citation>
    <scope>NUCLEOTIDE SEQUENCE [LARGE SCALE GENOMIC DNA]</scope>
    <source>
        <strain evidence="2 3">D1-5</strain>
    </source>
</reference>
<protein>
    <submittedName>
        <fullName evidence="2">Uncharacterized protein</fullName>
    </submittedName>
</protein>
<dbReference type="EMBL" id="ANFO01000288">
    <property type="protein sequence ID" value="KGQ10705.1"/>
    <property type="molecule type" value="Genomic_DNA"/>
</dbReference>
<dbReference type="AlphaFoldDB" id="A0A0A2VX37"/>
<gene>
    <name evidence="2" type="ORF">BBAD15_g3954</name>
</gene>
<dbReference type="STRING" id="1245745.A0A0A2VX37"/>
<evidence type="ECO:0000313" key="3">
    <source>
        <dbReference type="Proteomes" id="UP000030106"/>
    </source>
</evidence>
<name>A0A0A2VX37_BEABA</name>